<accession>A0ABP8MZK2</accession>
<dbReference type="SMART" id="SM00304">
    <property type="entry name" value="HAMP"/>
    <property type="match status" value="1"/>
</dbReference>
<dbReference type="Gene3D" id="6.10.340.10">
    <property type="match status" value="1"/>
</dbReference>
<comment type="catalytic activity">
    <reaction evidence="1">
        <text>ATP + protein L-histidine = ADP + protein N-phospho-L-histidine.</text>
        <dbReference type="EC" id="2.7.13.3"/>
    </reaction>
</comment>
<feature type="transmembrane region" description="Helical" evidence="3">
    <location>
        <begin position="228"/>
        <end position="250"/>
    </location>
</feature>
<dbReference type="CDD" id="cd06225">
    <property type="entry name" value="HAMP"/>
    <property type="match status" value="1"/>
</dbReference>
<dbReference type="PANTHER" id="PTHR43065:SF42">
    <property type="entry name" value="TWO-COMPONENT SENSOR PPRA"/>
    <property type="match status" value="1"/>
</dbReference>
<name>A0ABP8MZK2_9BACT</name>
<dbReference type="InterPro" id="IPR003661">
    <property type="entry name" value="HisK_dim/P_dom"/>
</dbReference>
<dbReference type="SUPFAM" id="SSF47384">
    <property type="entry name" value="Homodimeric domain of signal transducing histidine kinase"/>
    <property type="match status" value="1"/>
</dbReference>
<dbReference type="Gene3D" id="1.10.287.130">
    <property type="match status" value="1"/>
</dbReference>
<dbReference type="InterPro" id="IPR036097">
    <property type="entry name" value="HisK_dim/P_sf"/>
</dbReference>
<dbReference type="EC" id="2.7.13.3" evidence="2"/>
<sequence>MEYFQLRPDSVAILAEFMLSAVLVLYLLSLKNKSKDAWLFTGIISLLMVYYATDFIHGAFSRASWTGSVWLLHDWVLGGFLIYVVWFSYAYRHNPYQREMFAVLVISTGLITYTLLTQWKPAIWAIVPLPIAITAWCVLVHIRKFFRISRSDNHPQEHQDRKAFLAFILLKTLGCFGFINAFLAFNGYHPLDNLWGVFHHTILLIYTTWWFINYINFAQERTTFQAKLVGLILCVVLLVLGISGVLIDLVPSYGLLQQPTQYFLNLLAWAELVMTGLILSLFPLFFRNTLLRPLNAVLSGVQQVNAGNLAVTVPFTVQDEIGYLAQNFNQMTESLRQSKEALMQYAETLEDKVAERTQELEHSLDTLKAAQTQLIQKEKMASLGELTAGIAHEIQNPLNFVNNFAEVSVEMADELQQSVENGDMVTISDLSMELRENMTYIVENGKRAASIVRSMLEHSRSSTGERRPINLNELADEYLKLAYHGMRAQDPDFQVQICT</sequence>
<evidence type="ECO:0000256" key="1">
    <source>
        <dbReference type="ARBA" id="ARBA00000085"/>
    </source>
</evidence>
<dbReference type="PANTHER" id="PTHR43065">
    <property type="entry name" value="SENSOR HISTIDINE KINASE"/>
    <property type="match status" value="1"/>
</dbReference>
<evidence type="ECO:0000259" key="4">
    <source>
        <dbReference type="PROSITE" id="PS50885"/>
    </source>
</evidence>
<dbReference type="RefSeq" id="WP_345244330.1">
    <property type="nucleotide sequence ID" value="NZ_BAABHD010000029.1"/>
</dbReference>
<dbReference type="InterPro" id="IPR003660">
    <property type="entry name" value="HAMP_dom"/>
</dbReference>
<keyword evidence="3" id="KW-0812">Transmembrane</keyword>
<feature type="transmembrane region" description="Helical" evidence="3">
    <location>
        <begin position="163"/>
        <end position="185"/>
    </location>
</feature>
<dbReference type="PROSITE" id="PS50885">
    <property type="entry name" value="HAMP"/>
    <property type="match status" value="1"/>
</dbReference>
<dbReference type="Pfam" id="PF00672">
    <property type="entry name" value="HAMP"/>
    <property type="match status" value="1"/>
</dbReference>
<protein>
    <recommendedName>
        <fullName evidence="2">histidine kinase</fullName>
        <ecNumber evidence="2">2.7.13.3</ecNumber>
    </recommendedName>
</protein>
<feature type="transmembrane region" description="Helical" evidence="3">
    <location>
        <begin position="262"/>
        <end position="286"/>
    </location>
</feature>
<feature type="transmembrane region" description="Helical" evidence="3">
    <location>
        <begin position="12"/>
        <end position="30"/>
    </location>
</feature>
<feature type="transmembrane region" description="Helical" evidence="3">
    <location>
        <begin position="122"/>
        <end position="142"/>
    </location>
</feature>
<evidence type="ECO:0000256" key="2">
    <source>
        <dbReference type="ARBA" id="ARBA00012438"/>
    </source>
</evidence>
<feature type="domain" description="HAMP" evidence="4">
    <location>
        <begin position="288"/>
        <end position="340"/>
    </location>
</feature>
<dbReference type="Pfam" id="PF00512">
    <property type="entry name" value="HisKA"/>
    <property type="match status" value="1"/>
</dbReference>
<dbReference type="CDD" id="cd00082">
    <property type="entry name" value="HisKA"/>
    <property type="match status" value="1"/>
</dbReference>
<feature type="transmembrane region" description="Helical" evidence="3">
    <location>
        <begin position="72"/>
        <end position="91"/>
    </location>
</feature>
<proteinExistence type="predicted"/>
<feature type="transmembrane region" description="Helical" evidence="3">
    <location>
        <begin position="197"/>
        <end position="216"/>
    </location>
</feature>
<evidence type="ECO:0000313" key="5">
    <source>
        <dbReference type="EMBL" id="GAA4457086.1"/>
    </source>
</evidence>
<keyword evidence="6" id="KW-1185">Reference proteome</keyword>
<organism evidence="5 6">
    <name type="scientific">Nibrella saemangeumensis</name>
    <dbReference type="NCBI Taxonomy" id="1084526"/>
    <lineage>
        <taxon>Bacteria</taxon>
        <taxon>Pseudomonadati</taxon>
        <taxon>Bacteroidota</taxon>
        <taxon>Cytophagia</taxon>
        <taxon>Cytophagales</taxon>
        <taxon>Spirosomataceae</taxon>
        <taxon>Nibrella</taxon>
    </lineage>
</organism>
<evidence type="ECO:0000256" key="3">
    <source>
        <dbReference type="SAM" id="Phobius"/>
    </source>
</evidence>
<feature type="transmembrane region" description="Helical" evidence="3">
    <location>
        <begin position="37"/>
        <end position="60"/>
    </location>
</feature>
<reference evidence="6" key="1">
    <citation type="journal article" date="2019" name="Int. J. Syst. Evol. Microbiol.">
        <title>The Global Catalogue of Microorganisms (GCM) 10K type strain sequencing project: providing services to taxonomists for standard genome sequencing and annotation.</title>
        <authorList>
            <consortium name="The Broad Institute Genomics Platform"/>
            <consortium name="The Broad Institute Genome Sequencing Center for Infectious Disease"/>
            <person name="Wu L."/>
            <person name="Ma J."/>
        </authorList>
    </citation>
    <scope>NUCLEOTIDE SEQUENCE [LARGE SCALE GENOMIC DNA]</scope>
    <source>
        <strain evidence="6">JCM 17927</strain>
    </source>
</reference>
<dbReference type="SMART" id="SM00388">
    <property type="entry name" value="HisKA"/>
    <property type="match status" value="1"/>
</dbReference>
<dbReference type="Proteomes" id="UP001501175">
    <property type="component" value="Unassembled WGS sequence"/>
</dbReference>
<gene>
    <name evidence="5" type="ORF">GCM10023189_27260</name>
</gene>
<feature type="transmembrane region" description="Helical" evidence="3">
    <location>
        <begin position="100"/>
        <end position="116"/>
    </location>
</feature>
<dbReference type="EMBL" id="BAABHD010000029">
    <property type="protein sequence ID" value="GAA4457086.1"/>
    <property type="molecule type" value="Genomic_DNA"/>
</dbReference>
<evidence type="ECO:0000313" key="6">
    <source>
        <dbReference type="Proteomes" id="UP001501175"/>
    </source>
</evidence>
<comment type="caution">
    <text evidence="5">The sequence shown here is derived from an EMBL/GenBank/DDBJ whole genome shotgun (WGS) entry which is preliminary data.</text>
</comment>
<keyword evidence="3" id="KW-0472">Membrane</keyword>
<dbReference type="SUPFAM" id="SSF158472">
    <property type="entry name" value="HAMP domain-like"/>
    <property type="match status" value="1"/>
</dbReference>
<keyword evidence="3" id="KW-1133">Transmembrane helix</keyword>